<dbReference type="AlphaFoldDB" id="A0A165CQ18"/>
<organism evidence="15 16">
    <name type="scientific">Laetiporus sulphureus 93-53</name>
    <dbReference type="NCBI Taxonomy" id="1314785"/>
    <lineage>
        <taxon>Eukaryota</taxon>
        <taxon>Fungi</taxon>
        <taxon>Dikarya</taxon>
        <taxon>Basidiomycota</taxon>
        <taxon>Agaricomycotina</taxon>
        <taxon>Agaricomycetes</taxon>
        <taxon>Polyporales</taxon>
        <taxon>Laetiporus</taxon>
    </lineage>
</organism>
<evidence type="ECO:0000256" key="6">
    <source>
        <dbReference type="ARBA" id="ARBA00022692"/>
    </source>
</evidence>
<dbReference type="RefSeq" id="XP_040760951.1">
    <property type="nucleotide sequence ID" value="XM_040907248.1"/>
</dbReference>
<dbReference type="OrthoDB" id="2781403at2759"/>
<keyword evidence="16" id="KW-1185">Reference proteome</keyword>
<gene>
    <name evidence="15" type="ORF">LAESUDRAFT_716393</name>
</gene>
<keyword evidence="7 13" id="KW-0479">Metal-binding</keyword>
<dbReference type="GeneID" id="63824277"/>
<keyword evidence="12" id="KW-0472">Membrane</keyword>
<evidence type="ECO:0000256" key="4">
    <source>
        <dbReference type="ARBA" id="ARBA00010617"/>
    </source>
</evidence>
<evidence type="ECO:0000313" key="16">
    <source>
        <dbReference type="Proteomes" id="UP000076871"/>
    </source>
</evidence>
<dbReference type="InterPro" id="IPR002401">
    <property type="entry name" value="Cyt_P450_E_grp-I"/>
</dbReference>
<keyword evidence="8" id="KW-1133">Transmembrane helix</keyword>
<proteinExistence type="inferred from homology"/>
<dbReference type="InterPro" id="IPR036396">
    <property type="entry name" value="Cyt_P450_sf"/>
</dbReference>
<evidence type="ECO:0000256" key="10">
    <source>
        <dbReference type="ARBA" id="ARBA00023004"/>
    </source>
</evidence>
<evidence type="ECO:0000256" key="9">
    <source>
        <dbReference type="ARBA" id="ARBA00023002"/>
    </source>
</evidence>
<evidence type="ECO:0000313" key="15">
    <source>
        <dbReference type="EMBL" id="KZT03211.1"/>
    </source>
</evidence>
<dbReference type="Gene3D" id="1.10.630.10">
    <property type="entry name" value="Cytochrome P450"/>
    <property type="match status" value="1"/>
</dbReference>
<feature type="binding site" description="axial binding residue" evidence="13">
    <location>
        <position position="438"/>
    </location>
    <ligand>
        <name>heme</name>
        <dbReference type="ChEBI" id="CHEBI:30413"/>
    </ligand>
    <ligandPart>
        <name>Fe</name>
        <dbReference type="ChEBI" id="CHEBI:18248"/>
    </ligandPart>
</feature>
<comment type="subcellular location">
    <subcellularLocation>
        <location evidence="2">Membrane</location>
    </subcellularLocation>
</comment>
<evidence type="ECO:0000256" key="2">
    <source>
        <dbReference type="ARBA" id="ARBA00004370"/>
    </source>
</evidence>
<dbReference type="GO" id="GO:0016705">
    <property type="term" value="F:oxidoreductase activity, acting on paired donors, with incorporation or reduction of molecular oxygen"/>
    <property type="evidence" value="ECO:0007669"/>
    <property type="project" value="InterPro"/>
</dbReference>
<dbReference type="InParanoid" id="A0A165CQ18"/>
<sequence length="529" mass="59065">MKYLTDVVVTLALLSLVVWLYSFSSPRKKSPLFPGPDPLPIIGNVHQVTDDYQHKTFTQWAKEYGNHCSLCFQAQSTHLTYLRSYSLCAILSQPELVLHSVAANDLMEKRGAIYSSRPPLVFLRELLGLDTSPVLLPYGDQWRMDRKFIGALSMDITYGHVALSLEDDKFIRLAAKAAVEAAEAGSVAATLVDFLPMRSSPACCVLWTSTDVKEAVASGSARPSFVSSLLDNLSTDRELTRDDERNIAGVAAALYTAGTDTSATTLETFILAMMLYPDICKKAQAEIDQVIGTSRLPDFSDRSSLPYLERVLLEVYRAYLDSWNCPLPLGTLNQFKTAAVAYSSTKRYHIAKLLTTSISIVTFRKEQSLYPIYGMNHADLLDVPHLQVTPCHRCMTRDADIFPNPETFRPERFETMTAQTIHLYDSRKIVFGHGRRICPGRQLADSSVWLAMANILACFNISKPQGGFSNDATFTPTFSPGVIRNPETSDVAELGINKQRGRTTFSLVQEQMYTTYEHMERKLVKTGDE</sequence>
<name>A0A165CQ18_9APHY</name>
<keyword evidence="9 14" id="KW-0560">Oxidoreductase</keyword>
<keyword evidence="5 13" id="KW-0349">Heme</keyword>
<dbReference type="InterPro" id="IPR001128">
    <property type="entry name" value="Cyt_P450"/>
</dbReference>
<evidence type="ECO:0000256" key="14">
    <source>
        <dbReference type="RuleBase" id="RU000461"/>
    </source>
</evidence>
<dbReference type="InterPro" id="IPR050364">
    <property type="entry name" value="Cytochrome_P450_fung"/>
</dbReference>
<keyword evidence="11 14" id="KW-0503">Monooxygenase</keyword>
<comment type="cofactor">
    <cofactor evidence="1 13">
        <name>heme</name>
        <dbReference type="ChEBI" id="CHEBI:30413"/>
    </cofactor>
</comment>
<dbReference type="PANTHER" id="PTHR46300">
    <property type="entry name" value="P450, PUTATIVE (EUROFUNG)-RELATED-RELATED"/>
    <property type="match status" value="1"/>
</dbReference>
<accession>A0A165CQ18</accession>
<evidence type="ECO:0000256" key="8">
    <source>
        <dbReference type="ARBA" id="ARBA00022989"/>
    </source>
</evidence>
<evidence type="ECO:0000256" key="12">
    <source>
        <dbReference type="ARBA" id="ARBA00023136"/>
    </source>
</evidence>
<protein>
    <submittedName>
        <fullName evidence="15">Cytochrome P450</fullName>
    </submittedName>
</protein>
<evidence type="ECO:0000256" key="13">
    <source>
        <dbReference type="PIRSR" id="PIRSR602401-1"/>
    </source>
</evidence>
<dbReference type="STRING" id="1314785.A0A165CQ18"/>
<dbReference type="GO" id="GO:0005506">
    <property type="term" value="F:iron ion binding"/>
    <property type="evidence" value="ECO:0007669"/>
    <property type="project" value="InterPro"/>
</dbReference>
<dbReference type="GO" id="GO:0004497">
    <property type="term" value="F:monooxygenase activity"/>
    <property type="evidence" value="ECO:0007669"/>
    <property type="project" value="UniProtKB-KW"/>
</dbReference>
<evidence type="ECO:0000256" key="3">
    <source>
        <dbReference type="ARBA" id="ARBA00005179"/>
    </source>
</evidence>
<comment type="pathway">
    <text evidence="3">Secondary metabolite biosynthesis.</text>
</comment>
<dbReference type="GO" id="GO:0020037">
    <property type="term" value="F:heme binding"/>
    <property type="evidence" value="ECO:0007669"/>
    <property type="project" value="InterPro"/>
</dbReference>
<dbReference type="PANTHER" id="PTHR46300:SF2">
    <property type="entry name" value="CYTOCHROME P450 MONOOXYGENASE ALNH-RELATED"/>
    <property type="match status" value="1"/>
</dbReference>
<dbReference type="EMBL" id="KV427646">
    <property type="protein sequence ID" value="KZT03211.1"/>
    <property type="molecule type" value="Genomic_DNA"/>
</dbReference>
<keyword evidence="6" id="KW-0812">Transmembrane</keyword>
<reference evidence="15 16" key="1">
    <citation type="journal article" date="2016" name="Mol. Biol. Evol.">
        <title>Comparative Genomics of Early-Diverging Mushroom-Forming Fungi Provides Insights into the Origins of Lignocellulose Decay Capabilities.</title>
        <authorList>
            <person name="Nagy L.G."/>
            <person name="Riley R."/>
            <person name="Tritt A."/>
            <person name="Adam C."/>
            <person name="Daum C."/>
            <person name="Floudas D."/>
            <person name="Sun H."/>
            <person name="Yadav J.S."/>
            <person name="Pangilinan J."/>
            <person name="Larsson K.H."/>
            <person name="Matsuura K."/>
            <person name="Barry K."/>
            <person name="Labutti K."/>
            <person name="Kuo R."/>
            <person name="Ohm R.A."/>
            <person name="Bhattacharya S.S."/>
            <person name="Shirouzu T."/>
            <person name="Yoshinaga Y."/>
            <person name="Martin F.M."/>
            <person name="Grigoriev I.V."/>
            <person name="Hibbett D.S."/>
        </authorList>
    </citation>
    <scope>NUCLEOTIDE SEQUENCE [LARGE SCALE GENOMIC DNA]</scope>
    <source>
        <strain evidence="15 16">93-53</strain>
    </source>
</reference>
<comment type="similarity">
    <text evidence="4 14">Belongs to the cytochrome P450 family.</text>
</comment>
<dbReference type="SUPFAM" id="SSF48264">
    <property type="entry name" value="Cytochrome P450"/>
    <property type="match status" value="1"/>
</dbReference>
<dbReference type="InterPro" id="IPR017972">
    <property type="entry name" value="Cyt_P450_CS"/>
</dbReference>
<dbReference type="Proteomes" id="UP000076871">
    <property type="component" value="Unassembled WGS sequence"/>
</dbReference>
<dbReference type="Pfam" id="PF00067">
    <property type="entry name" value="p450"/>
    <property type="match status" value="2"/>
</dbReference>
<evidence type="ECO:0000256" key="7">
    <source>
        <dbReference type="ARBA" id="ARBA00022723"/>
    </source>
</evidence>
<keyword evidence="10 13" id="KW-0408">Iron</keyword>
<evidence type="ECO:0000256" key="1">
    <source>
        <dbReference type="ARBA" id="ARBA00001971"/>
    </source>
</evidence>
<dbReference type="PROSITE" id="PS00086">
    <property type="entry name" value="CYTOCHROME_P450"/>
    <property type="match status" value="1"/>
</dbReference>
<dbReference type="GO" id="GO:0016020">
    <property type="term" value="C:membrane"/>
    <property type="evidence" value="ECO:0007669"/>
    <property type="project" value="UniProtKB-SubCell"/>
</dbReference>
<dbReference type="PRINTS" id="PR00463">
    <property type="entry name" value="EP450I"/>
</dbReference>
<evidence type="ECO:0000256" key="5">
    <source>
        <dbReference type="ARBA" id="ARBA00022617"/>
    </source>
</evidence>
<evidence type="ECO:0000256" key="11">
    <source>
        <dbReference type="ARBA" id="ARBA00023033"/>
    </source>
</evidence>